<dbReference type="PANTHER" id="PTHR15633">
    <property type="entry name" value="NUCLEOLAR PROTEIN 11"/>
    <property type="match status" value="1"/>
</dbReference>
<dbReference type="AlphaFoldDB" id="A0A168S0J4"/>
<dbReference type="GO" id="GO:0030490">
    <property type="term" value="P:maturation of SSU-rRNA"/>
    <property type="evidence" value="ECO:0007669"/>
    <property type="project" value="InterPro"/>
</dbReference>
<dbReference type="OMA" id="CCIPSSM"/>
<dbReference type="OrthoDB" id="4349954at2759"/>
<dbReference type="InterPro" id="IPR042859">
    <property type="entry name" value="NOL11"/>
</dbReference>
<dbReference type="STRING" id="4829.A0A168S0J4"/>
<name>A0A168S0J4_ABSGL</name>
<dbReference type="EMBL" id="LT554760">
    <property type="protein sequence ID" value="SAM07636.1"/>
    <property type="molecule type" value="Genomic_DNA"/>
</dbReference>
<reference evidence="1" key="1">
    <citation type="submission" date="2016-04" db="EMBL/GenBank/DDBJ databases">
        <authorList>
            <person name="Evans L.H."/>
            <person name="Alamgir A."/>
            <person name="Owens N."/>
            <person name="Weber N.D."/>
            <person name="Virtaneva K."/>
            <person name="Barbian K."/>
            <person name="Babar A."/>
            <person name="Rosenke K."/>
        </authorList>
    </citation>
    <scope>NUCLEOTIDE SEQUENCE [LARGE SCALE GENOMIC DNA]</scope>
    <source>
        <strain evidence="1">CBS 101.48</strain>
    </source>
</reference>
<gene>
    <name evidence="1" type="primary">ABSGL_13279.1 scaffold 13659</name>
</gene>
<dbReference type="GO" id="GO:0005730">
    <property type="term" value="C:nucleolus"/>
    <property type="evidence" value="ECO:0007669"/>
    <property type="project" value="TreeGrafter"/>
</dbReference>
<proteinExistence type="predicted"/>
<dbReference type="GO" id="GO:0003723">
    <property type="term" value="F:RNA binding"/>
    <property type="evidence" value="ECO:0007669"/>
    <property type="project" value="TreeGrafter"/>
</dbReference>
<evidence type="ECO:0000313" key="1">
    <source>
        <dbReference type="EMBL" id="SAM07636.1"/>
    </source>
</evidence>
<organism evidence="1">
    <name type="scientific">Absidia glauca</name>
    <name type="common">Pin mould</name>
    <dbReference type="NCBI Taxonomy" id="4829"/>
    <lineage>
        <taxon>Eukaryota</taxon>
        <taxon>Fungi</taxon>
        <taxon>Fungi incertae sedis</taxon>
        <taxon>Mucoromycota</taxon>
        <taxon>Mucoromycotina</taxon>
        <taxon>Mucoromycetes</taxon>
        <taxon>Mucorales</taxon>
        <taxon>Cunninghamellaceae</taxon>
        <taxon>Absidia</taxon>
    </lineage>
</organism>
<keyword evidence="2" id="KW-1185">Reference proteome</keyword>
<evidence type="ECO:0000313" key="2">
    <source>
        <dbReference type="Proteomes" id="UP000078561"/>
    </source>
</evidence>
<accession>A0A168S0J4</accession>
<dbReference type="InParanoid" id="A0A168S0J4"/>
<sequence length="798" mass="88964">MPGFVVEEGFPLSRFQTTIGSTNITNKFMVDLSTFGSVAPSKDHQDLQATADADQVVVTIQGEGIKLYNTTVQKCLKSWTTPPGILFGQPATYSPATGDETLNYTYALVDSGSDVTETEERKTVWMWMDAHNNEEITSSANRVSKTFEERIQAIHVSPSLRFNVILVNENGSVDLVSKDLDRFTANYKAGGDDHVVWSTVFVTTSSHVRPCCIPNSMVPANSTVVVTISKINQSTRYAVKLLYINEERRCINVAAKLDVESKSQPVSFTFDPTLGILTILESDGTWTVNHLTLKHRSSNKIAAYLDQRSKIHFKNYQIYNDKLGSVASMASLPGNFVAFVAPRLMKKGSKVNILRNSHIAVTISSAVSKTKGSKKSSKSVTDTTSVVTLCPYYNQPMSLMAAMNKMKPTTDFLGIDTSSLSDKSNIGLTRSGQGAVARSIKFGNTDESTYKSWTKALKKDQKAEEALLAKLLDPSITKDDFTKLFMQHVHCTKASLDTDLDTPAATVGEKLDRDRNLSMKVYKELRKDEQRIQLSSQFVTFVVDRVFAKNGLWSPSILVYLMAKQQLRSSYINGGLLRSLLERGAWHLIPVALKSVIDIPETDLMVLIKTFVALGQDEPAVWKSRYPFYLRKVVEAPRNDIFMQHALKQLAAADLPIVLKAIIRWLKTKDNESSKTIKLSAASSSELTKRNNIIDFTNALLDIHFPTIILDQSLHSMMADLHTLLVSLSTQVEQMEDLRGTIAPFERARKITKKHATQRLTDRKDAPPVDKKLAHLNTNTKYGGEEGIPVYRVEMFQF</sequence>
<dbReference type="Proteomes" id="UP000078561">
    <property type="component" value="Unassembled WGS sequence"/>
</dbReference>
<protein>
    <submittedName>
        <fullName evidence="1">Uncharacterized protein</fullName>
    </submittedName>
</protein>
<dbReference type="PANTHER" id="PTHR15633:SF2">
    <property type="entry name" value="NUCLEOLAR PROTEIN 11"/>
    <property type="match status" value="1"/>
</dbReference>